<accession>A0A6G0HJ34</accession>
<keyword evidence="1" id="KW-0812">Transmembrane</keyword>
<dbReference type="AlphaFoldDB" id="A0A6G0HJ34"/>
<dbReference type="GO" id="GO:0090556">
    <property type="term" value="F:phosphatidylserine floppase activity"/>
    <property type="evidence" value="ECO:0007669"/>
    <property type="project" value="TreeGrafter"/>
</dbReference>
<gene>
    <name evidence="2" type="ORF">D5F01_LYC22643</name>
</gene>
<dbReference type="GO" id="GO:0016020">
    <property type="term" value="C:membrane"/>
    <property type="evidence" value="ECO:0007669"/>
    <property type="project" value="InterPro"/>
</dbReference>
<dbReference type="GO" id="GO:0140359">
    <property type="term" value="F:ABC-type transporter activity"/>
    <property type="evidence" value="ECO:0007669"/>
    <property type="project" value="InterPro"/>
</dbReference>
<feature type="transmembrane region" description="Helical" evidence="1">
    <location>
        <begin position="23"/>
        <end position="42"/>
    </location>
</feature>
<sequence length="569" mass="64456">MGLLTQFTLLLWKNFTLRKRQKVRLVVEVLWPLFLFFILVWVRSTNKPFYKGQCHYPNKAMPSAGVLPWLQGMMCDIDNPCLSYPTPGETPGQVNNFNNSIISGMLIELQVLVANRSILSKAQLLADAIDQWNSVLSQSTPGKPVILRSILRDNETFSTHLEENLSVPPRVVQSLMNAEVKLSSMMDIPGPGNLKSILCEGTDLAQYVQFNSQAEKEAFQNVSCSLTPQQLINTRRVFLQNLDPRKVLSELPLDLNATDRATLMKLTQDALPVIEEMARLRNSVAFKAVSTLDFQRDMFGSINKLLCDKEPDFNSTRMHVSSRSQQMANNKAIFIMGNSSDAFCQTLVDTLEGTPGLRYIWSTFKPLLQGKVLYTPDTPAAHLIVKEANSTFSALATLKELADSWDELGPRVWEFMQNSPQVNRMRCLDLNKFEAAPTEGHLVTKALELLNNDTFWAGIVFENLQPNSSQLPPYVKYKIRMDIDDVERTRKVKERSWSPGARDNPFNDLRYIWGGFSYLQDMMDHGIIRLQTSKTQPLGIFAQQMPYPCFVDDSFFEVASAAVVLLVKY</sequence>
<reference evidence="2 3" key="1">
    <citation type="submission" date="2019-07" db="EMBL/GenBank/DDBJ databases">
        <title>Chromosome genome assembly for large yellow croaker.</title>
        <authorList>
            <person name="Xiao S."/>
        </authorList>
    </citation>
    <scope>NUCLEOTIDE SEQUENCE [LARGE SCALE GENOMIC DNA]</scope>
    <source>
        <strain evidence="2">JMULYC20181020</strain>
        <tissue evidence="2">Muscle</tissue>
    </source>
</reference>
<dbReference type="PANTHER" id="PTHR19229:SF234">
    <property type="entry name" value="ATP-BINDING CASSETTE SUB-FAMILY A MEMBER 1-LIKE"/>
    <property type="match status" value="1"/>
</dbReference>
<dbReference type="GO" id="GO:0033700">
    <property type="term" value="P:phospholipid efflux"/>
    <property type="evidence" value="ECO:0007669"/>
    <property type="project" value="TreeGrafter"/>
</dbReference>
<keyword evidence="1" id="KW-0472">Membrane</keyword>
<dbReference type="InterPro" id="IPR026082">
    <property type="entry name" value="ABCA"/>
</dbReference>
<dbReference type="GO" id="GO:0005524">
    <property type="term" value="F:ATP binding"/>
    <property type="evidence" value="ECO:0007669"/>
    <property type="project" value="UniProtKB-KW"/>
</dbReference>
<protein>
    <submittedName>
        <fullName evidence="2">Retinal-specific ATP-binding cassette transporter</fullName>
    </submittedName>
</protein>
<dbReference type="PANTHER" id="PTHR19229">
    <property type="entry name" value="ATP-BINDING CASSETTE TRANSPORTER SUBFAMILY A ABCA"/>
    <property type="match status" value="1"/>
</dbReference>
<keyword evidence="2" id="KW-0547">Nucleotide-binding</keyword>
<organism evidence="2 3">
    <name type="scientific">Larimichthys crocea</name>
    <name type="common">Large yellow croaker</name>
    <name type="synonym">Pseudosciaena crocea</name>
    <dbReference type="NCBI Taxonomy" id="215358"/>
    <lineage>
        <taxon>Eukaryota</taxon>
        <taxon>Metazoa</taxon>
        <taxon>Chordata</taxon>
        <taxon>Craniata</taxon>
        <taxon>Vertebrata</taxon>
        <taxon>Euteleostomi</taxon>
        <taxon>Actinopterygii</taxon>
        <taxon>Neopterygii</taxon>
        <taxon>Teleostei</taxon>
        <taxon>Neoteleostei</taxon>
        <taxon>Acanthomorphata</taxon>
        <taxon>Eupercaria</taxon>
        <taxon>Sciaenidae</taxon>
        <taxon>Larimichthys</taxon>
    </lineage>
</organism>
<keyword evidence="3" id="KW-1185">Reference proteome</keyword>
<dbReference type="EMBL" id="REGW02000023">
    <property type="protein sequence ID" value="KAE8279057.1"/>
    <property type="molecule type" value="Genomic_DNA"/>
</dbReference>
<keyword evidence="1" id="KW-1133">Transmembrane helix</keyword>
<name>A0A6G0HJ34_LARCR</name>
<keyword evidence="2" id="KW-0067">ATP-binding</keyword>
<dbReference type="GO" id="GO:0090554">
    <property type="term" value="F:phosphatidylcholine floppase activity"/>
    <property type="evidence" value="ECO:0007669"/>
    <property type="project" value="TreeGrafter"/>
</dbReference>
<dbReference type="Proteomes" id="UP000424527">
    <property type="component" value="Unassembled WGS sequence"/>
</dbReference>
<proteinExistence type="predicted"/>
<evidence type="ECO:0000313" key="3">
    <source>
        <dbReference type="Proteomes" id="UP000424527"/>
    </source>
</evidence>
<comment type="caution">
    <text evidence="2">The sequence shown here is derived from an EMBL/GenBank/DDBJ whole genome shotgun (WGS) entry which is preliminary data.</text>
</comment>
<evidence type="ECO:0000256" key="1">
    <source>
        <dbReference type="SAM" id="Phobius"/>
    </source>
</evidence>
<evidence type="ECO:0000313" key="2">
    <source>
        <dbReference type="EMBL" id="KAE8279057.1"/>
    </source>
</evidence>